<comment type="caution">
    <text evidence="2">The sequence shown here is derived from an EMBL/GenBank/DDBJ whole genome shotgun (WGS) entry which is preliminary data.</text>
</comment>
<feature type="region of interest" description="Disordered" evidence="1">
    <location>
        <begin position="1"/>
        <end position="55"/>
    </location>
</feature>
<keyword evidence="3" id="KW-1185">Reference proteome</keyword>
<evidence type="ECO:0000313" key="2">
    <source>
        <dbReference type="EMBL" id="KAG7172470.1"/>
    </source>
</evidence>
<dbReference type="Proteomes" id="UP000747542">
    <property type="component" value="Unassembled WGS sequence"/>
</dbReference>
<accession>A0A8J5T3R0</accession>
<name>A0A8J5T3R0_HOMAM</name>
<sequence>MKDEPTSCGVEEGVLGQKSGSPSPLVGGTLGRTSGRDSVASSHASSTDTSCLTHPDEEIERLLQFNEKKITSLTPLGPTYTKDPGPKATLPPNPP</sequence>
<dbReference type="AlphaFoldDB" id="A0A8J5T3R0"/>
<protein>
    <submittedName>
        <fullName evidence="2">Uncharacterized protein</fullName>
    </submittedName>
</protein>
<reference evidence="2" key="1">
    <citation type="journal article" date="2021" name="Sci. Adv.">
        <title>The American lobster genome reveals insights on longevity, neural, and immune adaptations.</title>
        <authorList>
            <person name="Polinski J.M."/>
            <person name="Zimin A.V."/>
            <person name="Clark K.F."/>
            <person name="Kohn A.B."/>
            <person name="Sadowski N."/>
            <person name="Timp W."/>
            <person name="Ptitsyn A."/>
            <person name="Khanna P."/>
            <person name="Romanova D.Y."/>
            <person name="Williams P."/>
            <person name="Greenwood S.J."/>
            <person name="Moroz L.L."/>
            <person name="Walt D.R."/>
            <person name="Bodnar A.G."/>
        </authorList>
    </citation>
    <scope>NUCLEOTIDE SEQUENCE</scope>
    <source>
        <strain evidence="2">GMGI-L3</strain>
    </source>
</reference>
<proteinExistence type="predicted"/>
<feature type="compositionally biased region" description="Polar residues" evidence="1">
    <location>
        <begin position="39"/>
        <end position="52"/>
    </location>
</feature>
<dbReference type="EMBL" id="JAHLQT010011014">
    <property type="protein sequence ID" value="KAG7172470.1"/>
    <property type="molecule type" value="Genomic_DNA"/>
</dbReference>
<feature type="region of interest" description="Disordered" evidence="1">
    <location>
        <begin position="70"/>
        <end position="95"/>
    </location>
</feature>
<evidence type="ECO:0000313" key="3">
    <source>
        <dbReference type="Proteomes" id="UP000747542"/>
    </source>
</evidence>
<organism evidence="2 3">
    <name type="scientific">Homarus americanus</name>
    <name type="common">American lobster</name>
    <dbReference type="NCBI Taxonomy" id="6706"/>
    <lineage>
        <taxon>Eukaryota</taxon>
        <taxon>Metazoa</taxon>
        <taxon>Ecdysozoa</taxon>
        <taxon>Arthropoda</taxon>
        <taxon>Crustacea</taxon>
        <taxon>Multicrustacea</taxon>
        <taxon>Malacostraca</taxon>
        <taxon>Eumalacostraca</taxon>
        <taxon>Eucarida</taxon>
        <taxon>Decapoda</taxon>
        <taxon>Pleocyemata</taxon>
        <taxon>Astacidea</taxon>
        <taxon>Nephropoidea</taxon>
        <taxon>Nephropidae</taxon>
        <taxon>Homarus</taxon>
    </lineage>
</organism>
<gene>
    <name evidence="2" type="ORF">Hamer_G026130</name>
</gene>
<evidence type="ECO:0000256" key="1">
    <source>
        <dbReference type="SAM" id="MobiDB-lite"/>
    </source>
</evidence>